<dbReference type="GO" id="GO:0046872">
    <property type="term" value="F:metal ion binding"/>
    <property type="evidence" value="ECO:0007669"/>
    <property type="project" value="UniProtKB-KW"/>
</dbReference>
<dbReference type="InterPro" id="IPR014001">
    <property type="entry name" value="Helicase_ATP-bd"/>
</dbReference>
<dbReference type="SMART" id="SM00956">
    <property type="entry name" value="RQC"/>
    <property type="match status" value="1"/>
</dbReference>
<dbReference type="InterPro" id="IPR044876">
    <property type="entry name" value="HRDC_dom_sf"/>
</dbReference>
<evidence type="ECO:0000256" key="5">
    <source>
        <dbReference type="ARBA" id="ARBA00022741"/>
    </source>
</evidence>
<evidence type="ECO:0000259" key="17">
    <source>
        <dbReference type="PROSITE" id="PS50967"/>
    </source>
</evidence>
<evidence type="ECO:0000256" key="11">
    <source>
        <dbReference type="ARBA" id="ARBA00023125"/>
    </source>
</evidence>
<dbReference type="GO" id="GO:0006310">
    <property type="term" value="P:DNA recombination"/>
    <property type="evidence" value="ECO:0007669"/>
    <property type="project" value="UniProtKB-UniRule"/>
</dbReference>
<comment type="catalytic activity">
    <reaction evidence="15">
        <text>Couples ATP hydrolysis with the unwinding of duplex DNA by translocating in the 3'-5' direction.</text>
        <dbReference type="EC" id="5.6.2.4"/>
    </reaction>
</comment>
<dbReference type="GO" id="GO:0003677">
    <property type="term" value="F:DNA binding"/>
    <property type="evidence" value="ECO:0007669"/>
    <property type="project" value="UniProtKB-KW"/>
</dbReference>
<dbReference type="SUPFAM" id="SSF47819">
    <property type="entry name" value="HRDC-like"/>
    <property type="match status" value="1"/>
</dbReference>
<dbReference type="Pfam" id="PF00570">
    <property type="entry name" value="HRDC"/>
    <property type="match status" value="1"/>
</dbReference>
<evidence type="ECO:0000259" key="19">
    <source>
        <dbReference type="PROSITE" id="PS51194"/>
    </source>
</evidence>
<dbReference type="GO" id="GO:0016787">
    <property type="term" value="F:hydrolase activity"/>
    <property type="evidence" value="ECO:0007669"/>
    <property type="project" value="UniProtKB-KW"/>
</dbReference>
<comment type="cofactor">
    <cofactor evidence="2">
        <name>Zn(2+)</name>
        <dbReference type="ChEBI" id="CHEBI:29105"/>
    </cofactor>
</comment>
<dbReference type="Pfam" id="PF09382">
    <property type="entry name" value="RQC"/>
    <property type="match status" value="1"/>
</dbReference>
<dbReference type="PANTHER" id="PTHR13710">
    <property type="entry name" value="DNA HELICASE RECQ FAMILY MEMBER"/>
    <property type="match status" value="1"/>
</dbReference>
<dbReference type="InterPro" id="IPR002464">
    <property type="entry name" value="DNA/RNA_helicase_DEAH_CS"/>
</dbReference>
<dbReference type="NCBIfam" id="TIGR01389">
    <property type="entry name" value="recQ"/>
    <property type="match status" value="1"/>
</dbReference>
<proteinExistence type="inferred from homology"/>
<dbReference type="GO" id="GO:0009378">
    <property type="term" value="F:four-way junction helicase activity"/>
    <property type="evidence" value="ECO:0007669"/>
    <property type="project" value="TreeGrafter"/>
</dbReference>
<dbReference type="InterPro" id="IPR011545">
    <property type="entry name" value="DEAD/DEAH_box_helicase_dom"/>
</dbReference>
<evidence type="ECO:0000256" key="7">
    <source>
        <dbReference type="ARBA" id="ARBA00022801"/>
    </source>
</evidence>
<gene>
    <name evidence="20" type="primary">recQ</name>
    <name evidence="20" type="ORF">bsdtb5_40650</name>
</gene>
<dbReference type="PANTHER" id="PTHR13710:SF105">
    <property type="entry name" value="ATP-DEPENDENT DNA HELICASE Q1"/>
    <property type="match status" value="1"/>
</dbReference>
<evidence type="ECO:0000256" key="3">
    <source>
        <dbReference type="ARBA" id="ARBA00005446"/>
    </source>
</evidence>
<keyword evidence="7" id="KW-0378">Hydrolase</keyword>
<keyword evidence="5" id="KW-0547">Nucleotide-binding</keyword>
<dbReference type="Proteomes" id="UP000595897">
    <property type="component" value="Chromosome"/>
</dbReference>
<dbReference type="Pfam" id="PF16124">
    <property type="entry name" value="RecQ_Zn_bind"/>
    <property type="match status" value="1"/>
</dbReference>
<dbReference type="NCBIfam" id="TIGR00614">
    <property type="entry name" value="recQ_fam"/>
    <property type="match status" value="1"/>
</dbReference>
<keyword evidence="10" id="KW-0067">ATP-binding</keyword>
<dbReference type="SMART" id="SM00487">
    <property type="entry name" value="DEXDc"/>
    <property type="match status" value="1"/>
</dbReference>
<dbReference type="PROSITE" id="PS00690">
    <property type="entry name" value="DEAH_ATP_HELICASE"/>
    <property type="match status" value="1"/>
</dbReference>
<evidence type="ECO:0000313" key="20">
    <source>
        <dbReference type="EMBL" id="BCN32770.1"/>
    </source>
</evidence>
<dbReference type="SMART" id="SM00341">
    <property type="entry name" value="HRDC"/>
    <property type="match status" value="1"/>
</dbReference>
<dbReference type="EC" id="5.6.2.4" evidence="16"/>
<dbReference type="InterPro" id="IPR036388">
    <property type="entry name" value="WH-like_DNA-bd_sf"/>
</dbReference>
<dbReference type="InterPro" id="IPR018982">
    <property type="entry name" value="RQC_domain"/>
</dbReference>
<dbReference type="GO" id="GO:0043138">
    <property type="term" value="F:3'-5' DNA helicase activity"/>
    <property type="evidence" value="ECO:0007669"/>
    <property type="project" value="UniProtKB-EC"/>
</dbReference>
<keyword evidence="9" id="KW-0862">Zinc</keyword>
<dbReference type="InterPro" id="IPR032284">
    <property type="entry name" value="RecQ_Zn-bd"/>
</dbReference>
<dbReference type="KEGG" id="ahb:bsdtb5_40650"/>
<dbReference type="EMBL" id="AP024169">
    <property type="protein sequence ID" value="BCN32770.1"/>
    <property type="molecule type" value="Genomic_DNA"/>
</dbReference>
<evidence type="ECO:0000256" key="12">
    <source>
        <dbReference type="ARBA" id="ARBA00023172"/>
    </source>
</evidence>
<dbReference type="InterPro" id="IPR027417">
    <property type="entry name" value="P-loop_NTPase"/>
</dbReference>
<evidence type="ECO:0000256" key="8">
    <source>
        <dbReference type="ARBA" id="ARBA00022806"/>
    </source>
</evidence>
<dbReference type="AlphaFoldDB" id="A0A7R7EPN0"/>
<dbReference type="PROSITE" id="PS51192">
    <property type="entry name" value="HELICASE_ATP_BIND_1"/>
    <property type="match status" value="1"/>
</dbReference>
<keyword evidence="8 20" id="KW-0347">Helicase</keyword>
<dbReference type="Pfam" id="PF00270">
    <property type="entry name" value="DEAD"/>
    <property type="match status" value="1"/>
</dbReference>
<keyword evidence="6" id="KW-0227">DNA damage</keyword>
<feature type="domain" description="Helicase C-terminal" evidence="19">
    <location>
        <begin position="220"/>
        <end position="369"/>
    </location>
</feature>
<keyword evidence="21" id="KW-1185">Reference proteome</keyword>
<evidence type="ECO:0000256" key="15">
    <source>
        <dbReference type="ARBA" id="ARBA00034617"/>
    </source>
</evidence>
<dbReference type="GO" id="GO:0006281">
    <property type="term" value="P:DNA repair"/>
    <property type="evidence" value="ECO:0007669"/>
    <property type="project" value="UniProtKB-KW"/>
</dbReference>
<name>A0A7R7EPN0_9FIRM</name>
<accession>A0A7R7EPN0</accession>
<dbReference type="GO" id="GO:0030894">
    <property type="term" value="C:replisome"/>
    <property type="evidence" value="ECO:0007669"/>
    <property type="project" value="TreeGrafter"/>
</dbReference>
<evidence type="ECO:0000256" key="1">
    <source>
        <dbReference type="ARBA" id="ARBA00001946"/>
    </source>
</evidence>
<dbReference type="SUPFAM" id="SSF52540">
    <property type="entry name" value="P-loop containing nucleoside triphosphate hydrolases"/>
    <property type="match status" value="1"/>
</dbReference>
<evidence type="ECO:0000256" key="9">
    <source>
        <dbReference type="ARBA" id="ARBA00022833"/>
    </source>
</evidence>
<dbReference type="GO" id="GO:0009432">
    <property type="term" value="P:SOS response"/>
    <property type="evidence" value="ECO:0007669"/>
    <property type="project" value="UniProtKB-UniRule"/>
</dbReference>
<evidence type="ECO:0000256" key="13">
    <source>
        <dbReference type="ARBA" id="ARBA00023204"/>
    </source>
</evidence>
<organism evidence="20 21">
    <name type="scientific">Anaeromicropila herbilytica</name>
    <dbReference type="NCBI Taxonomy" id="2785025"/>
    <lineage>
        <taxon>Bacteria</taxon>
        <taxon>Bacillati</taxon>
        <taxon>Bacillota</taxon>
        <taxon>Clostridia</taxon>
        <taxon>Lachnospirales</taxon>
        <taxon>Lachnospiraceae</taxon>
        <taxon>Anaeromicropila</taxon>
    </lineage>
</organism>
<evidence type="ECO:0000256" key="6">
    <source>
        <dbReference type="ARBA" id="ARBA00022763"/>
    </source>
</evidence>
<dbReference type="SUPFAM" id="SSF46785">
    <property type="entry name" value="Winged helix' DNA-binding domain"/>
    <property type="match status" value="1"/>
</dbReference>
<dbReference type="Gene3D" id="1.10.150.80">
    <property type="entry name" value="HRDC domain"/>
    <property type="match status" value="1"/>
</dbReference>
<dbReference type="Pfam" id="PF14493">
    <property type="entry name" value="HTH_40"/>
    <property type="match status" value="1"/>
</dbReference>
<dbReference type="CDD" id="cd17920">
    <property type="entry name" value="DEXHc_RecQ"/>
    <property type="match status" value="1"/>
</dbReference>
<evidence type="ECO:0000313" key="21">
    <source>
        <dbReference type="Proteomes" id="UP000595897"/>
    </source>
</evidence>
<comment type="cofactor">
    <cofactor evidence="1">
        <name>Mg(2+)</name>
        <dbReference type="ChEBI" id="CHEBI:18420"/>
    </cofactor>
</comment>
<dbReference type="PROSITE" id="PS50967">
    <property type="entry name" value="HRDC"/>
    <property type="match status" value="1"/>
</dbReference>
<dbReference type="GO" id="GO:0043590">
    <property type="term" value="C:bacterial nucleoid"/>
    <property type="evidence" value="ECO:0007669"/>
    <property type="project" value="TreeGrafter"/>
</dbReference>
<evidence type="ECO:0000259" key="18">
    <source>
        <dbReference type="PROSITE" id="PS51192"/>
    </source>
</evidence>
<evidence type="ECO:0000256" key="14">
    <source>
        <dbReference type="ARBA" id="ARBA00023235"/>
    </source>
</evidence>
<dbReference type="SMART" id="SM00490">
    <property type="entry name" value="HELICc"/>
    <property type="match status" value="1"/>
</dbReference>
<dbReference type="GO" id="GO:0005737">
    <property type="term" value="C:cytoplasm"/>
    <property type="evidence" value="ECO:0007669"/>
    <property type="project" value="TreeGrafter"/>
</dbReference>
<sequence>MTKLYEALKKYFGYDNFRENQEDIILHILEGTDVLGIMPTGAGKSLCYQLPAILSKGITLVVSPLISLMKDQVDYLNSVGIESAYLNSSLSGAEYSFIIQGIYQKRYKMIYVAPERLENESFLKTINEMNIEISNVVIDEAHCVSRWGHDFRPSYTRIMQFINQLHIRPTVAAFTATATTNVKEDIVHSLDLKSPEVYITSFDRKNLEFKVFVNENKEQYIRNYITNHVDESGIIYAATRKDAEKLNQYLSGHNINVSIYHAGLSDADRMRAQEDFIYDNVQVMIATNAFGMGIDKSNVRYVIHYNMPRDLEAYYQEAGRAGRDGENSVCILLYSAADTAIQKYFIDESDVSEELKSHEYKKLQLMESYCHTSTCLRRYILEYFGDYSLTEPCGNCSVCNTEVEEKDVTIQAQMILSCIHRSGQRFGRSIIVDTLRGSRNQKVLKFNLNELKTYGLMKDYPKDDLDLLMNRLIADGYIYKTEEQYPILKLTNLSIPLLKNETSLTIQVAKQEKKVHADNSLLNKLKEIRSQIAKKEGYPPYVIFHDSTLIEMSIQKPKTLDELGEIKGVGENKRIKYGRIFLDVLLEYENPEKKEEKNVEAQEEIKVKSNSNYKMDDIQNGFNEARIVPRDNSDVDEICNDNNSGNVEEVFHKYYHLYKEDNTIEEIASILGVKDSTVEKNLLKAYESGEAILIDDFIQKEYETEIINIILLDEWDGRLRYIKDHVDEKVTYRTIKAVIIKLKTKINKFEL</sequence>
<dbReference type="PROSITE" id="PS51194">
    <property type="entry name" value="HELICASE_CTER"/>
    <property type="match status" value="1"/>
</dbReference>
<evidence type="ECO:0000256" key="4">
    <source>
        <dbReference type="ARBA" id="ARBA00022723"/>
    </source>
</evidence>
<dbReference type="InterPro" id="IPR001650">
    <property type="entry name" value="Helicase_C-like"/>
</dbReference>
<feature type="domain" description="Helicase ATP-binding" evidence="18">
    <location>
        <begin position="25"/>
        <end position="196"/>
    </location>
</feature>
<dbReference type="GO" id="GO:0005524">
    <property type="term" value="F:ATP binding"/>
    <property type="evidence" value="ECO:0007669"/>
    <property type="project" value="UniProtKB-KW"/>
</dbReference>
<dbReference type="Pfam" id="PF00271">
    <property type="entry name" value="Helicase_C"/>
    <property type="match status" value="1"/>
</dbReference>
<comment type="similarity">
    <text evidence="3">Belongs to the helicase family. RecQ subfamily.</text>
</comment>
<dbReference type="FunFam" id="3.40.50.300:FF:000296">
    <property type="entry name" value="ATP-dependent DNA helicase RecQ"/>
    <property type="match status" value="1"/>
</dbReference>
<evidence type="ECO:0000256" key="2">
    <source>
        <dbReference type="ARBA" id="ARBA00001947"/>
    </source>
</evidence>
<keyword evidence="14" id="KW-0413">Isomerase</keyword>
<reference evidence="20 21" key="1">
    <citation type="submission" date="2020-11" db="EMBL/GenBank/DDBJ databases">
        <title>Draft genome sequencing of a Lachnospiraceae strain isolated from anoxic soil subjected to BSD treatment.</title>
        <authorList>
            <person name="Uek A."/>
            <person name="Tonouchi A."/>
        </authorList>
    </citation>
    <scope>NUCLEOTIDE SEQUENCE [LARGE SCALE GENOMIC DNA]</scope>
    <source>
        <strain evidence="20 21">TB5</strain>
    </source>
</reference>
<keyword evidence="11" id="KW-0238">DNA-binding</keyword>
<dbReference type="InterPro" id="IPR006293">
    <property type="entry name" value="DNA_helicase_ATP-dep_RecQ_bac"/>
</dbReference>
<dbReference type="GO" id="GO:0006260">
    <property type="term" value="P:DNA replication"/>
    <property type="evidence" value="ECO:0007669"/>
    <property type="project" value="InterPro"/>
</dbReference>
<dbReference type="Gene3D" id="3.40.50.300">
    <property type="entry name" value="P-loop containing nucleotide triphosphate hydrolases"/>
    <property type="match status" value="2"/>
</dbReference>
<keyword evidence="12" id="KW-0233">DNA recombination</keyword>
<dbReference type="RefSeq" id="WP_271713788.1">
    <property type="nucleotide sequence ID" value="NZ_AP024169.1"/>
</dbReference>
<dbReference type="InterPro" id="IPR002121">
    <property type="entry name" value="HRDC_dom"/>
</dbReference>
<dbReference type="InterPro" id="IPR036390">
    <property type="entry name" value="WH_DNA-bd_sf"/>
</dbReference>
<dbReference type="InterPro" id="IPR010997">
    <property type="entry name" value="HRDC-like_sf"/>
</dbReference>
<dbReference type="InterPro" id="IPR004589">
    <property type="entry name" value="DNA_helicase_ATP-dep_RecQ"/>
</dbReference>
<feature type="domain" description="HRDC" evidence="17">
    <location>
        <begin position="515"/>
        <end position="595"/>
    </location>
</feature>
<keyword evidence="13" id="KW-0234">DNA repair</keyword>
<dbReference type="Gene3D" id="1.10.10.10">
    <property type="entry name" value="Winged helix-like DNA-binding domain superfamily/Winged helix DNA-binding domain"/>
    <property type="match status" value="1"/>
</dbReference>
<keyword evidence="4" id="KW-0479">Metal-binding</keyword>
<evidence type="ECO:0000256" key="10">
    <source>
        <dbReference type="ARBA" id="ARBA00022840"/>
    </source>
</evidence>
<evidence type="ECO:0000256" key="16">
    <source>
        <dbReference type="NCBIfam" id="TIGR01389"/>
    </source>
</evidence>
<dbReference type="InterPro" id="IPR029491">
    <property type="entry name" value="Helicase_HTH"/>
</dbReference>
<protein>
    <recommendedName>
        <fullName evidence="16">DNA helicase RecQ</fullName>
        <ecNumber evidence="16">5.6.2.4</ecNumber>
    </recommendedName>
</protein>